<evidence type="ECO:0000313" key="4">
    <source>
        <dbReference type="Proteomes" id="UP000486760"/>
    </source>
</evidence>
<dbReference type="GO" id="GO:0006635">
    <property type="term" value="P:fatty acid beta-oxidation"/>
    <property type="evidence" value="ECO:0007669"/>
    <property type="project" value="TreeGrafter"/>
</dbReference>
<evidence type="ECO:0000313" key="3">
    <source>
        <dbReference type="EMBL" id="KAA0010053.1"/>
    </source>
</evidence>
<dbReference type="PANTHER" id="PTHR11941:SF54">
    <property type="entry name" value="ENOYL-COA HYDRATASE, MITOCHONDRIAL"/>
    <property type="match status" value="1"/>
</dbReference>
<dbReference type="PROSITE" id="PS00166">
    <property type="entry name" value="ENOYL_COA_HYDRATASE"/>
    <property type="match status" value="1"/>
</dbReference>
<accession>A0A7V7FWM8</accession>
<dbReference type="InterPro" id="IPR001753">
    <property type="entry name" value="Enoyl-CoA_hydra/iso"/>
</dbReference>
<name>A0A7V7FWM8_9GAMM</name>
<protein>
    <submittedName>
        <fullName evidence="3">Enoyl-CoA hydratase/isomerase family protein</fullName>
    </submittedName>
</protein>
<evidence type="ECO:0000256" key="1">
    <source>
        <dbReference type="ARBA" id="ARBA00005254"/>
    </source>
</evidence>
<proteinExistence type="inferred from homology"/>
<dbReference type="EMBL" id="VTPY01000008">
    <property type="protein sequence ID" value="KAA0010053.1"/>
    <property type="molecule type" value="Genomic_DNA"/>
</dbReference>
<dbReference type="Gene3D" id="3.90.226.10">
    <property type="entry name" value="2-enoyl-CoA Hydratase, Chain A, domain 1"/>
    <property type="match status" value="1"/>
</dbReference>
<comment type="similarity">
    <text evidence="1 2">Belongs to the enoyl-CoA hydratase/isomerase family.</text>
</comment>
<sequence>MFIHNTEINNANIFRRSAPMAEHLLVDAQGPLLRVTIHRPEKRNALSRAVLNGLADVFTEQAADPRWKVVVLIGAGDKSFAAGGDLRDLAQVRSEEQATAMSHEARRALDAVSRFPVPVIAALNGDAIGGGAELAVACDFIIAPPTSRIGFIQGRLNITTAWGGGARLLSRLPAPLALRLLTRSELLDAHAAQRIGLIDHVAEAGQTLEQCVEQFTKPMLAQAPQVLRGFKALALSHADGLTKAELAKIETHHLVATWTHDDHWEAADKVLKTRKSS</sequence>
<keyword evidence="3" id="KW-0413">Isomerase</keyword>
<gene>
    <name evidence="3" type="ORF">F0A17_19415</name>
</gene>
<dbReference type="PANTHER" id="PTHR11941">
    <property type="entry name" value="ENOYL-COA HYDRATASE-RELATED"/>
    <property type="match status" value="1"/>
</dbReference>
<keyword evidence="4" id="KW-1185">Reference proteome</keyword>
<dbReference type="Proteomes" id="UP000486760">
    <property type="component" value="Unassembled WGS sequence"/>
</dbReference>
<dbReference type="SUPFAM" id="SSF52096">
    <property type="entry name" value="ClpP/crotonase"/>
    <property type="match status" value="1"/>
</dbReference>
<dbReference type="InterPro" id="IPR018376">
    <property type="entry name" value="Enoyl-CoA_hyd/isom_CS"/>
</dbReference>
<dbReference type="CDD" id="cd06558">
    <property type="entry name" value="crotonase-like"/>
    <property type="match status" value="1"/>
</dbReference>
<comment type="caution">
    <text evidence="3">The sequence shown here is derived from an EMBL/GenBank/DDBJ whole genome shotgun (WGS) entry which is preliminary data.</text>
</comment>
<dbReference type="Pfam" id="PF00378">
    <property type="entry name" value="ECH_1"/>
    <property type="match status" value="1"/>
</dbReference>
<dbReference type="InterPro" id="IPR029045">
    <property type="entry name" value="ClpP/crotonase-like_dom_sf"/>
</dbReference>
<organism evidence="3 4">
    <name type="scientific">Billgrantia pellis</name>
    <dbReference type="NCBI Taxonomy" id="2606936"/>
    <lineage>
        <taxon>Bacteria</taxon>
        <taxon>Pseudomonadati</taxon>
        <taxon>Pseudomonadota</taxon>
        <taxon>Gammaproteobacteria</taxon>
        <taxon>Oceanospirillales</taxon>
        <taxon>Halomonadaceae</taxon>
        <taxon>Billgrantia</taxon>
    </lineage>
</organism>
<dbReference type="AlphaFoldDB" id="A0A7V7FWM8"/>
<evidence type="ECO:0000256" key="2">
    <source>
        <dbReference type="RuleBase" id="RU003707"/>
    </source>
</evidence>
<reference evidence="3 4" key="1">
    <citation type="submission" date="2019-08" db="EMBL/GenBank/DDBJ databases">
        <title>Bioinformatics analysis of the strain L3 and L5.</title>
        <authorList>
            <person name="Li X."/>
        </authorList>
    </citation>
    <scope>NUCLEOTIDE SEQUENCE [LARGE SCALE GENOMIC DNA]</scope>
    <source>
        <strain evidence="3 4">L5</strain>
    </source>
</reference>
<dbReference type="GO" id="GO:0016853">
    <property type="term" value="F:isomerase activity"/>
    <property type="evidence" value="ECO:0007669"/>
    <property type="project" value="UniProtKB-KW"/>
</dbReference>